<feature type="binding site" evidence="10">
    <location>
        <position position="78"/>
    </location>
    <ligand>
        <name>Na(+)</name>
        <dbReference type="ChEBI" id="CHEBI:29101"/>
        <note>structural</note>
    </ligand>
</feature>
<dbReference type="GO" id="GO:0005886">
    <property type="term" value="C:plasma membrane"/>
    <property type="evidence" value="ECO:0007669"/>
    <property type="project" value="UniProtKB-SubCell"/>
</dbReference>
<evidence type="ECO:0000256" key="4">
    <source>
        <dbReference type="ARBA" id="ARBA00022989"/>
    </source>
</evidence>
<name>A0A919K3Y0_9ACTN</name>
<keyword evidence="4 10" id="KW-1133">Transmembrane helix</keyword>
<evidence type="ECO:0000256" key="10">
    <source>
        <dbReference type="HAMAP-Rule" id="MF_00454"/>
    </source>
</evidence>
<keyword evidence="12" id="KW-1185">Reference proteome</keyword>
<keyword evidence="5 10" id="KW-0472">Membrane</keyword>
<evidence type="ECO:0000313" key="12">
    <source>
        <dbReference type="Proteomes" id="UP000636960"/>
    </source>
</evidence>
<evidence type="ECO:0000256" key="5">
    <source>
        <dbReference type="ARBA" id="ARBA00023136"/>
    </source>
</evidence>
<evidence type="ECO:0000256" key="6">
    <source>
        <dbReference type="ARBA" id="ARBA00023303"/>
    </source>
</evidence>
<dbReference type="Proteomes" id="UP000636960">
    <property type="component" value="Unassembled WGS sequence"/>
</dbReference>
<dbReference type="GO" id="GO:0140114">
    <property type="term" value="P:cellular detoxification of fluoride"/>
    <property type="evidence" value="ECO:0007669"/>
    <property type="project" value="UniProtKB-UniRule"/>
</dbReference>
<dbReference type="EMBL" id="BOMV01000061">
    <property type="protein sequence ID" value="GIE98382.1"/>
    <property type="molecule type" value="Genomic_DNA"/>
</dbReference>
<keyword evidence="10" id="KW-0915">Sodium</keyword>
<evidence type="ECO:0000256" key="8">
    <source>
        <dbReference type="ARBA" id="ARBA00035585"/>
    </source>
</evidence>
<sequence>MDSAFRILAAVSAGGVLGALARYGLGVAWPHPPHGFPWATWTINVSGSFLIGVLMTAVARWRPNQRYLRPFLGIGVLGGFTTFSTSIVDVQHAPPAIALLYLFATLIGALLAVWLGSTVTGLGSR</sequence>
<keyword evidence="10" id="KW-0479">Metal-binding</keyword>
<evidence type="ECO:0000256" key="3">
    <source>
        <dbReference type="ARBA" id="ARBA00022692"/>
    </source>
</evidence>
<comment type="function">
    <text evidence="9 10">Fluoride-specific ion channel. Important for reducing fluoride concentration in the cell, thus reducing its toxicity.</text>
</comment>
<evidence type="ECO:0000256" key="1">
    <source>
        <dbReference type="ARBA" id="ARBA00004651"/>
    </source>
</evidence>
<keyword evidence="3 10" id="KW-0812">Transmembrane</keyword>
<keyword evidence="2 10" id="KW-1003">Cell membrane</keyword>
<evidence type="ECO:0000256" key="7">
    <source>
        <dbReference type="ARBA" id="ARBA00035120"/>
    </source>
</evidence>
<comment type="subcellular location">
    <subcellularLocation>
        <location evidence="1 10">Cell membrane</location>
        <topology evidence="1 10">Multi-pass membrane protein</topology>
    </subcellularLocation>
</comment>
<keyword evidence="6 10" id="KW-0407">Ion channel</keyword>
<dbReference type="Pfam" id="PF02537">
    <property type="entry name" value="CRCB"/>
    <property type="match status" value="1"/>
</dbReference>
<dbReference type="PANTHER" id="PTHR28259:SF1">
    <property type="entry name" value="FLUORIDE EXPORT PROTEIN 1-RELATED"/>
    <property type="match status" value="1"/>
</dbReference>
<evidence type="ECO:0000256" key="2">
    <source>
        <dbReference type="ARBA" id="ARBA00022475"/>
    </source>
</evidence>
<evidence type="ECO:0000256" key="9">
    <source>
        <dbReference type="ARBA" id="ARBA00049940"/>
    </source>
</evidence>
<feature type="binding site" evidence="10">
    <location>
        <position position="81"/>
    </location>
    <ligand>
        <name>Na(+)</name>
        <dbReference type="ChEBI" id="CHEBI:29101"/>
        <note>structural</note>
    </ligand>
</feature>
<dbReference type="AlphaFoldDB" id="A0A919K3Y0"/>
<dbReference type="RefSeq" id="WP_203785403.1">
    <property type="nucleotide sequence ID" value="NZ_BOMV01000061.1"/>
</dbReference>
<accession>A0A919K3Y0</accession>
<dbReference type="PANTHER" id="PTHR28259">
    <property type="entry name" value="FLUORIDE EXPORT PROTEIN 1-RELATED"/>
    <property type="match status" value="1"/>
</dbReference>
<dbReference type="GO" id="GO:0062054">
    <property type="term" value="F:fluoride channel activity"/>
    <property type="evidence" value="ECO:0007669"/>
    <property type="project" value="UniProtKB-UniRule"/>
</dbReference>
<comment type="activity regulation">
    <text evidence="10">Na(+) is not transported, but it plays an essential structural role and its presence is essential for fluoride channel function.</text>
</comment>
<keyword evidence="10" id="KW-0406">Ion transport</keyword>
<dbReference type="InterPro" id="IPR003691">
    <property type="entry name" value="FluC"/>
</dbReference>
<organism evidence="11 12">
    <name type="scientific">Paractinoplanes rishiriensis</name>
    <dbReference type="NCBI Taxonomy" id="1050105"/>
    <lineage>
        <taxon>Bacteria</taxon>
        <taxon>Bacillati</taxon>
        <taxon>Actinomycetota</taxon>
        <taxon>Actinomycetes</taxon>
        <taxon>Micromonosporales</taxon>
        <taxon>Micromonosporaceae</taxon>
        <taxon>Paractinoplanes</taxon>
    </lineage>
</organism>
<comment type="caution">
    <text evidence="11">The sequence shown here is derived from an EMBL/GenBank/DDBJ whole genome shotgun (WGS) entry which is preliminary data.</text>
</comment>
<feature type="transmembrane region" description="Helical" evidence="10">
    <location>
        <begin position="96"/>
        <end position="115"/>
    </location>
</feature>
<comment type="catalytic activity">
    <reaction evidence="8">
        <text>fluoride(in) = fluoride(out)</text>
        <dbReference type="Rhea" id="RHEA:76159"/>
        <dbReference type="ChEBI" id="CHEBI:17051"/>
    </reaction>
    <physiologicalReaction direction="left-to-right" evidence="8">
        <dbReference type="Rhea" id="RHEA:76160"/>
    </physiologicalReaction>
</comment>
<feature type="transmembrane region" description="Helical" evidence="10">
    <location>
        <begin position="37"/>
        <end position="59"/>
    </location>
</feature>
<keyword evidence="10" id="KW-0813">Transport</keyword>
<gene>
    <name evidence="10" type="primary">fluC</name>
    <name evidence="10" type="synonym">crcB</name>
    <name evidence="11" type="ORF">Ari01nite_58470</name>
</gene>
<dbReference type="HAMAP" id="MF_00454">
    <property type="entry name" value="FluC"/>
    <property type="match status" value="1"/>
</dbReference>
<feature type="transmembrane region" description="Helical" evidence="10">
    <location>
        <begin position="71"/>
        <end position="90"/>
    </location>
</feature>
<reference evidence="11" key="1">
    <citation type="submission" date="2021-01" db="EMBL/GenBank/DDBJ databases">
        <title>Whole genome shotgun sequence of Actinoplanes rishiriensis NBRC 108556.</title>
        <authorList>
            <person name="Komaki H."/>
            <person name="Tamura T."/>
        </authorList>
    </citation>
    <scope>NUCLEOTIDE SEQUENCE</scope>
    <source>
        <strain evidence="11">NBRC 108556</strain>
    </source>
</reference>
<protein>
    <recommendedName>
        <fullName evidence="10">Fluoride-specific ion channel FluC</fullName>
    </recommendedName>
</protein>
<dbReference type="GO" id="GO:0046872">
    <property type="term" value="F:metal ion binding"/>
    <property type="evidence" value="ECO:0007669"/>
    <property type="project" value="UniProtKB-KW"/>
</dbReference>
<evidence type="ECO:0000313" key="11">
    <source>
        <dbReference type="EMBL" id="GIE98382.1"/>
    </source>
</evidence>
<proteinExistence type="inferred from homology"/>
<comment type="similarity">
    <text evidence="7 10">Belongs to the fluoride channel Fluc/FEX (TC 1.A.43) family.</text>
</comment>